<dbReference type="STRING" id="159449.B4N89_31355"/>
<evidence type="ECO:0000313" key="1">
    <source>
        <dbReference type="EMBL" id="OPC78668.1"/>
    </source>
</evidence>
<keyword evidence="2" id="KW-1185">Reference proteome</keyword>
<dbReference type="EMBL" id="MWQN01000002">
    <property type="protein sequence ID" value="OPC78668.1"/>
    <property type="molecule type" value="Genomic_DNA"/>
</dbReference>
<protein>
    <recommendedName>
        <fullName evidence="3">Sialidase domain-containing protein</fullName>
    </recommendedName>
</protein>
<reference evidence="1 2" key="1">
    <citation type="submission" date="2017-03" db="EMBL/GenBank/DDBJ databases">
        <title>Draft genome sequence of Streptomyces scabrisporus NF3, endophyte isolated from Amphipterygium adstringens.</title>
        <authorList>
            <person name="Vazquez M."/>
            <person name="Ceapa C.D."/>
            <person name="Rodriguez Luna D."/>
            <person name="Sanchez Esquivel S."/>
        </authorList>
    </citation>
    <scope>NUCLEOTIDE SEQUENCE [LARGE SCALE GENOMIC DNA]</scope>
    <source>
        <strain evidence="1 2">NF3</strain>
    </source>
</reference>
<comment type="caution">
    <text evidence="1">The sequence shown here is derived from an EMBL/GenBank/DDBJ whole genome shotgun (WGS) entry which is preliminary data.</text>
</comment>
<dbReference type="AlphaFoldDB" id="A0A1T3NPJ1"/>
<proteinExistence type="predicted"/>
<dbReference type="Gene3D" id="2.120.10.70">
    <property type="entry name" value="Fucose-specific lectin"/>
    <property type="match status" value="1"/>
</dbReference>
<evidence type="ECO:0000313" key="2">
    <source>
        <dbReference type="Proteomes" id="UP000190037"/>
    </source>
</evidence>
<organism evidence="1 2">
    <name type="scientific">Embleya scabrispora</name>
    <dbReference type="NCBI Taxonomy" id="159449"/>
    <lineage>
        <taxon>Bacteria</taxon>
        <taxon>Bacillati</taxon>
        <taxon>Actinomycetota</taxon>
        <taxon>Actinomycetes</taxon>
        <taxon>Kitasatosporales</taxon>
        <taxon>Streptomycetaceae</taxon>
        <taxon>Embleya</taxon>
    </lineage>
</organism>
<dbReference type="SUPFAM" id="SSF89372">
    <property type="entry name" value="Fucose-specific lectin"/>
    <property type="match status" value="2"/>
</dbReference>
<name>A0A1T3NPJ1_9ACTN</name>
<accession>A0A1T3NPJ1</accession>
<gene>
    <name evidence="1" type="ORF">B4N89_31355</name>
</gene>
<sequence>MPSDTVTSLWYVPYTSGAWGTAARIGSIPSAPYPALAGFPTQNALYCLHPDAGDASMRWTVYNGDVWSGDHGDDETPHHLYGSAVAAFGDRLYCVHSRPDDTGPLYCTSTAEGRRWTPDRQIASGTSGAVALTAGAEHLYAFHAPGSGLQEQHFDGTRWSDPTTVADGFSGFTPAAATYRGVPHCVVLAQDPNGDQSLLWTSLVGGRWATPTRIPGTTYDALPALGVSNDDRLVCVYCAYDGDNQLWWTEYDGAKWWDQPRKMNLTAHNSSATLAGYDGILYLVYNPLTG</sequence>
<dbReference type="Proteomes" id="UP000190037">
    <property type="component" value="Unassembled WGS sequence"/>
</dbReference>
<evidence type="ECO:0008006" key="3">
    <source>
        <dbReference type="Google" id="ProtNLM"/>
    </source>
</evidence>